<dbReference type="SUPFAM" id="SSF161098">
    <property type="entry name" value="MetI-like"/>
    <property type="match status" value="2"/>
</dbReference>
<evidence type="ECO:0000313" key="11">
    <source>
        <dbReference type="Proteomes" id="UP000490386"/>
    </source>
</evidence>
<dbReference type="PANTHER" id="PTHR30043:SF1">
    <property type="entry name" value="ABC TRANSPORT SYSTEM PERMEASE PROTEIN P69"/>
    <property type="match status" value="1"/>
</dbReference>
<dbReference type="GO" id="GO:0005886">
    <property type="term" value="C:plasma membrane"/>
    <property type="evidence" value="ECO:0007669"/>
    <property type="project" value="UniProtKB-SubCell"/>
</dbReference>
<dbReference type="Gene3D" id="1.10.3720.10">
    <property type="entry name" value="MetI-like"/>
    <property type="match status" value="2"/>
</dbReference>
<sequence length="581" mass="61629">MTATVAPSPPRASTPNQSGIGARAPRQRRAPERIAAALTLLALAGIAVAALIEIDISLPAMIESWSNAERFFTRVGGLSFPDWPELLELTGLTLGLVICGTLFAAVVSVPIAYLAAANTTPGHAWRGAARFVGVLTRALPDVVLAMVFVLMFSLGSLPGILAIGIHSIGMISKMFADAIEQIDEGPRLAIRAAGGSKLQEFTSGVLPQVMPSWVATVLHRNDINLRGSVILGYVGVAGLGLEMSSAFKSLDYSLGLGIALVIFVLCVAMEIVSSLVRAAMLGGHHSSRNPIDKLVDRMRGARGTAANRQVVNARRFKSPRDAIRRPWNATRVRNLVWAWGAALVVVAAVVFAEINWLDFLTFWARIPDIAVQFWPPSFGVYDLATMLEAMRDTIAIAFAATLLTFVVSLVIGSLAARNVAPTRSVHGGMRLLLVGIRGIPEVILAIVLIIITGLGTQAGTIALAIGGIGLLGKLIADSFEEVRRGPETALRATGATRLQTYASATLPQGTPALIGHTFYLLDTNIRAATLLGIVGGGGVGYYLLNAGQGSNYPLVTAIVLMILVTVLLVEGLAMWMRRVFR</sequence>
<dbReference type="InterPro" id="IPR000515">
    <property type="entry name" value="MetI-like"/>
</dbReference>
<evidence type="ECO:0000256" key="4">
    <source>
        <dbReference type="ARBA" id="ARBA00022692"/>
    </source>
</evidence>
<proteinExistence type="inferred from homology"/>
<keyword evidence="4 7" id="KW-0812">Transmembrane</keyword>
<evidence type="ECO:0000256" key="2">
    <source>
        <dbReference type="ARBA" id="ARBA00022448"/>
    </source>
</evidence>
<evidence type="ECO:0000256" key="7">
    <source>
        <dbReference type="RuleBase" id="RU363032"/>
    </source>
</evidence>
<evidence type="ECO:0000259" key="9">
    <source>
        <dbReference type="PROSITE" id="PS50928"/>
    </source>
</evidence>
<name>A0A7J5AXG9_9MICO</name>
<feature type="domain" description="ABC transmembrane type-1" evidence="9">
    <location>
        <begin position="90"/>
        <end position="273"/>
    </location>
</feature>
<keyword evidence="3" id="KW-1003">Cell membrane</keyword>
<dbReference type="RefSeq" id="WP_151424876.1">
    <property type="nucleotide sequence ID" value="NZ_CANKVH010000004.1"/>
</dbReference>
<reference evidence="10 11" key="1">
    <citation type="submission" date="2019-09" db="EMBL/GenBank/DDBJ databases">
        <title>Phylogeny of genus Pseudoclavibacter and closely related genus.</title>
        <authorList>
            <person name="Li Y."/>
        </authorList>
    </citation>
    <scope>NUCLEOTIDE SEQUENCE [LARGE SCALE GENOMIC DNA]</scope>
    <source>
        <strain evidence="10 11">THG-MD12</strain>
    </source>
</reference>
<feature type="domain" description="ABC transmembrane type-1" evidence="9">
    <location>
        <begin position="390"/>
        <end position="573"/>
    </location>
</feature>
<dbReference type="InterPro" id="IPR035906">
    <property type="entry name" value="MetI-like_sf"/>
</dbReference>
<dbReference type="PROSITE" id="PS50928">
    <property type="entry name" value="ABC_TM1"/>
    <property type="match status" value="2"/>
</dbReference>
<dbReference type="GO" id="GO:0055085">
    <property type="term" value="P:transmembrane transport"/>
    <property type="evidence" value="ECO:0007669"/>
    <property type="project" value="InterPro"/>
</dbReference>
<comment type="caution">
    <text evidence="10">The sequence shown here is derived from an EMBL/GenBank/DDBJ whole genome shotgun (WGS) entry which is preliminary data.</text>
</comment>
<protein>
    <submittedName>
        <fullName evidence="10">ABC transporter permease subunit</fullName>
    </submittedName>
</protein>
<dbReference type="Proteomes" id="UP000490386">
    <property type="component" value="Unassembled WGS sequence"/>
</dbReference>
<evidence type="ECO:0000256" key="5">
    <source>
        <dbReference type="ARBA" id="ARBA00022989"/>
    </source>
</evidence>
<comment type="similarity">
    <text evidence="7">Belongs to the binding-protein-dependent transport system permease family.</text>
</comment>
<comment type="subcellular location">
    <subcellularLocation>
        <location evidence="1 7">Cell membrane</location>
        <topology evidence="1 7">Multi-pass membrane protein</topology>
    </subcellularLocation>
</comment>
<dbReference type="OrthoDB" id="9808005at2"/>
<evidence type="ECO:0000313" key="10">
    <source>
        <dbReference type="EMBL" id="KAB1636167.1"/>
    </source>
</evidence>
<feature type="region of interest" description="Disordered" evidence="8">
    <location>
        <begin position="1"/>
        <end position="27"/>
    </location>
</feature>
<feature type="transmembrane region" description="Helical" evidence="7">
    <location>
        <begin position="428"/>
        <end position="451"/>
    </location>
</feature>
<feature type="transmembrane region" description="Helical" evidence="7">
    <location>
        <begin position="457"/>
        <end position="476"/>
    </location>
</feature>
<organism evidence="10 11">
    <name type="scientific">Pseudoclavibacter terrae</name>
    <dbReference type="NCBI Taxonomy" id="1530195"/>
    <lineage>
        <taxon>Bacteria</taxon>
        <taxon>Bacillati</taxon>
        <taxon>Actinomycetota</taxon>
        <taxon>Actinomycetes</taxon>
        <taxon>Micrococcales</taxon>
        <taxon>Microbacteriaceae</taxon>
        <taxon>Pseudoclavibacter</taxon>
    </lineage>
</organism>
<evidence type="ECO:0000256" key="8">
    <source>
        <dbReference type="SAM" id="MobiDB-lite"/>
    </source>
</evidence>
<evidence type="ECO:0000256" key="6">
    <source>
        <dbReference type="ARBA" id="ARBA00023136"/>
    </source>
</evidence>
<gene>
    <name evidence="10" type="ORF">F8O03_16700</name>
</gene>
<feature type="transmembrane region" description="Helical" evidence="7">
    <location>
        <begin position="335"/>
        <end position="357"/>
    </location>
</feature>
<evidence type="ECO:0000256" key="3">
    <source>
        <dbReference type="ARBA" id="ARBA00022475"/>
    </source>
</evidence>
<dbReference type="PANTHER" id="PTHR30043">
    <property type="entry name" value="PHOSPHONATES TRANSPORT SYSTEM PERMEASE PROTEIN"/>
    <property type="match status" value="1"/>
</dbReference>
<feature type="transmembrane region" description="Helical" evidence="7">
    <location>
        <begin position="253"/>
        <end position="276"/>
    </location>
</feature>
<feature type="transmembrane region" description="Helical" evidence="7">
    <location>
        <begin position="394"/>
        <end position="416"/>
    </location>
</feature>
<dbReference type="Pfam" id="PF00528">
    <property type="entry name" value="BPD_transp_1"/>
    <property type="match status" value="2"/>
</dbReference>
<feature type="transmembrane region" description="Helical" evidence="7">
    <location>
        <begin position="142"/>
        <end position="165"/>
    </location>
</feature>
<dbReference type="EMBL" id="WBJX01000007">
    <property type="protein sequence ID" value="KAB1636167.1"/>
    <property type="molecule type" value="Genomic_DNA"/>
</dbReference>
<evidence type="ECO:0000256" key="1">
    <source>
        <dbReference type="ARBA" id="ARBA00004651"/>
    </source>
</evidence>
<feature type="transmembrane region" description="Helical" evidence="7">
    <location>
        <begin position="525"/>
        <end position="544"/>
    </location>
</feature>
<keyword evidence="2 7" id="KW-0813">Transport</keyword>
<keyword evidence="6 7" id="KW-0472">Membrane</keyword>
<keyword evidence="5 7" id="KW-1133">Transmembrane helix</keyword>
<feature type="transmembrane region" description="Helical" evidence="7">
    <location>
        <begin position="34"/>
        <end position="52"/>
    </location>
</feature>
<accession>A0A7J5AXG9</accession>
<keyword evidence="11" id="KW-1185">Reference proteome</keyword>
<feature type="transmembrane region" description="Helical" evidence="7">
    <location>
        <begin position="550"/>
        <end position="575"/>
    </location>
</feature>
<dbReference type="CDD" id="cd06261">
    <property type="entry name" value="TM_PBP2"/>
    <property type="match status" value="1"/>
</dbReference>
<feature type="transmembrane region" description="Helical" evidence="7">
    <location>
        <begin position="92"/>
        <end position="116"/>
    </location>
</feature>
<dbReference type="AlphaFoldDB" id="A0A7J5AXG9"/>